<sequence length="497" mass="55621">MDTQQSRHVVLEDTPSDLVTPPVLPVQMPATQTLEQRIRQMRDPDEMISWDDPDDVPVATLPVGFRMPDIERYTGVGCPPADTEMVRFIRVISSENLGGLSTGVSETGEGCEMIERPTERDQMSMFLRSLHPRFARHLTGVPFQDFRSLVQALFDVDDGISRGLWSDIIPSSDTEGRELVDHLRAMETYVLRTFSIDDLVIIPMRDHCRYPGVISHLYSIVILIQFSSTLLCILMLSRAFERLRSTGVLVPLAPRPLPSTLPPRFRAHEFCAFHQMAGHRTDYCASLRHTIQDLIDSEHIEIRLLQLRHPSSSRGAPGVAMPSLPHLTSSTPATLGASHPRSRPHSVFQQHSSSISLATPTRPPPQFRGPPVVTVPQDRFPPHRRCRRHFSDLSAPLSRVFEMFQAMGFLAPLAPRALPDPVPPQFRLDLYCAYHQSVGHHTDRCTALRHAIQDIVDSGTFGHPQSDMFPIPTSAQAMHADAPSPAVPDLIDWAIDS</sequence>
<protein>
    <recommendedName>
        <fullName evidence="5">Retrotransposon gag domain-containing protein</fullName>
    </recommendedName>
</protein>
<feature type="compositionally biased region" description="Polar residues" evidence="1">
    <location>
        <begin position="347"/>
        <end position="358"/>
    </location>
</feature>
<dbReference type="Proteomes" id="UP000288805">
    <property type="component" value="Unassembled WGS sequence"/>
</dbReference>
<evidence type="ECO:0008006" key="5">
    <source>
        <dbReference type="Google" id="ProtNLM"/>
    </source>
</evidence>
<organism evidence="3 4">
    <name type="scientific">Vitis vinifera</name>
    <name type="common">Grape</name>
    <dbReference type="NCBI Taxonomy" id="29760"/>
    <lineage>
        <taxon>Eukaryota</taxon>
        <taxon>Viridiplantae</taxon>
        <taxon>Streptophyta</taxon>
        <taxon>Embryophyta</taxon>
        <taxon>Tracheophyta</taxon>
        <taxon>Spermatophyta</taxon>
        <taxon>Magnoliopsida</taxon>
        <taxon>eudicotyledons</taxon>
        <taxon>Gunneridae</taxon>
        <taxon>Pentapetalae</taxon>
        <taxon>rosids</taxon>
        <taxon>Vitales</taxon>
        <taxon>Vitaceae</taxon>
        <taxon>Viteae</taxon>
        <taxon>Vitis</taxon>
    </lineage>
</organism>
<comment type="caution">
    <text evidence="3">The sequence shown here is derived from an EMBL/GenBank/DDBJ whole genome shotgun (WGS) entry which is preliminary data.</text>
</comment>
<feature type="region of interest" description="Disordered" evidence="1">
    <location>
        <begin position="311"/>
        <end position="380"/>
    </location>
</feature>
<evidence type="ECO:0000256" key="2">
    <source>
        <dbReference type="SAM" id="Phobius"/>
    </source>
</evidence>
<feature type="transmembrane region" description="Helical" evidence="2">
    <location>
        <begin position="217"/>
        <end position="236"/>
    </location>
</feature>
<evidence type="ECO:0000313" key="4">
    <source>
        <dbReference type="Proteomes" id="UP000288805"/>
    </source>
</evidence>
<dbReference type="EMBL" id="QGNW01001904">
    <property type="protein sequence ID" value="RVW28228.1"/>
    <property type="molecule type" value="Genomic_DNA"/>
</dbReference>
<keyword evidence="2" id="KW-1133">Transmembrane helix</keyword>
<keyword evidence="2" id="KW-0812">Transmembrane</keyword>
<evidence type="ECO:0000256" key="1">
    <source>
        <dbReference type="SAM" id="MobiDB-lite"/>
    </source>
</evidence>
<gene>
    <name evidence="3" type="ORF">CK203_083690</name>
</gene>
<proteinExistence type="predicted"/>
<evidence type="ECO:0000313" key="3">
    <source>
        <dbReference type="EMBL" id="RVW28228.1"/>
    </source>
</evidence>
<accession>A0A438CYE9</accession>
<dbReference type="AlphaFoldDB" id="A0A438CYE9"/>
<keyword evidence="2" id="KW-0472">Membrane</keyword>
<name>A0A438CYE9_VITVI</name>
<reference evidence="3 4" key="1">
    <citation type="journal article" date="2018" name="PLoS Genet.">
        <title>Population sequencing reveals clonal diversity and ancestral inbreeding in the grapevine cultivar Chardonnay.</title>
        <authorList>
            <person name="Roach M.J."/>
            <person name="Johnson D.L."/>
            <person name="Bohlmann J."/>
            <person name="van Vuuren H.J."/>
            <person name="Jones S.J."/>
            <person name="Pretorius I.S."/>
            <person name="Schmidt S.A."/>
            <person name="Borneman A.R."/>
        </authorList>
    </citation>
    <scope>NUCLEOTIDE SEQUENCE [LARGE SCALE GENOMIC DNA]</scope>
    <source>
        <strain evidence="4">cv. Chardonnay</strain>
        <tissue evidence="3">Leaf</tissue>
    </source>
</reference>